<dbReference type="AlphaFoldDB" id="A0A183S9C7"/>
<organism evidence="3">
    <name type="scientific">Schistocephalus solidus</name>
    <name type="common">Tapeworm</name>
    <dbReference type="NCBI Taxonomy" id="70667"/>
    <lineage>
        <taxon>Eukaryota</taxon>
        <taxon>Metazoa</taxon>
        <taxon>Spiralia</taxon>
        <taxon>Lophotrochozoa</taxon>
        <taxon>Platyhelminthes</taxon>
        <taxon>Cestoda</taxon>
        <taxon>Eucestoda</taxon>
        <taxon>Diphyllobothriidea</taxon>
        <taxon>Diphyllobothriidae</taxon>
        <taxon>Schistocephalus</taxon>
    </lineage>
</organism>
<reference evidence="1 2" key="2">
    <citation type="submission" date="2018-11" db="EMBL/GenBank/DDBJ databases">
        <authorList>
            <consortium name="Pathogen Informatics"/>
        </authorList>
    </citation>
    <scope>NUCLEOTIDE SEQUENCE [LARGE SCALE GENOMIC DNA]</scope>
    <source>
        <strain evidence="1 2">NST_G2</strain>
    </source>
</reference>
<evidence type="ECO:0000313" key="1">
    <source>
        <dbReference type="EMBL" id="VDL86317.1"/>
    </source>
</evidence>
<evidence type="ECO:0000313" key="3">
    <source>
        <dbReference type="WBParaSite" id="SSLN_0000085801-mRNA-1"/>
    </source>
</evidence>
<dbReference type="PANTHER" id="PTHR47027">
    <property type="entry name" value="REVERSE TRANSCRIPTASE DOMAIN-CONTAINING PROTEIN"/>
    <property type="match status" value="1"/>
</dbReference>
<dbReference type="WBParaSite" id="SSLN_0000085801-mRNA-1">
    <property type="protein sequence ID" value="SSLN_0000085801-mRNA-1"/>
    <property type="gene ID" value="SSLN_0000085801"/>
</dbReference>
<keyword evidence="2" id="KW-1185">Reference proteome</keyword>
<dbReference type="Proteomes" id="UP000275846">
    <property type="component" value="Unassembled WGS sequence"/>
</dbReference>
<name>A0A183S9C7_SCHSO</name>
<reference evidence="3" key="1">
    <citation type="submission" date="2016-06" db="UniProtKB">
        <authorList>
            <consortium name="WormBaseParasite"/>
        </authorList>
    </citation>
    <scope>IDENTIFICATION</scope>
</reference>
<evidence type="ECO:0000313" key="2">
    <source>
        <dbReference type="Proteomes" id="UP000275846"/>
    </source>
</evidence>
<dbReference type="OrthoDB" id="410104at2759"/>
<sequence>MNEIAKSTGFSINAGKTKVVSNDIHGQEKTPPKINSCQLEGGDRFRYLWARPPSDGQSKDSTVVHIDAARRVFLNLGKCLWIRRDISIATKTLVYRAVLLNTYDFWTARVDERKLEVFDHHDLKTILRVNYADFLSNEVVHTSQGYPMPSEKDSWVVWVRP</sequence>
<accession>A0A183S9C7</accession>
<proteinExistence type="predicted"/>
<protein>
    <submittedName>
        <fullName evidence="3">Reverse transcriptase domain-containing protein</fullName>
    </submittedName>
</protein>
<dbReference type="EMBL" id="UYSU01000853">
    <property type="protein sequence ID" value="VDL86317.1"/>
    <property type="molecule type" value="Genomic_DNA"/>
</dbReference>
<gene>
    <name evidence="1" type="ORF">SSLN_LOCUS825</name>
</gene>
<dbReference type="PANTHER" id="PTHR47027:SF20">
    <property type="entry name" value="REVERSE TRANSCRIPTASE-LIKE PROTEIN WITH RNA-DIRECTED DNA POLYMERASE DOMAIN"/>
    <property type="match status" value="1"/>
</dbReference>